<organism evidence="2 3">
    <name type="scientific">Paraburkholderia hospita</name>
    <dbReference type="NCBI Taxonomy" id="169430"/>
    <lineage>
        <taxon>Bacteria</taxon>
        <taxon>Pseudomonadati</taxon>
        <taxon>Pseudomonadota</taxon>
        <taxon>Betaproteobacteria</taxon>
        <taxon>Burkholderiales</taxon>
        <taxon>Burkholderiaceae</taxon>
        <taxon>Paraburkholderia</taxon>
    </lineage>
</organism>
<evidence type="ECO:0000313" key="2">
    <source>
        <dbReference type="EMBL" id="AUT67054.1"/>
    </source>
</evidence>
<dbReference type="EMBL" id="CP026105">
    <property type="protein sequence ID" value="AUT67054.1"/>
    <property type="molecule type" value="Genomic_DNA"/>
</dbReference>
<keyword evidence="1" id="KW-0472">Membrane</keyword>
<gene>
    <name evidence="2" type="ORF">C2L64_00885</name>
</gene>
<dbReference type="AlphaFoldDB" id="A0AAN1J4Z8"/>
<accession>A0AAN1J4Z8</accession>
<evidence type="ECO:0000313" key="3">
    <source>
        <dbReference type="Proteomes" id="UP000236649"/>
    </source>
</evidence>
<keyword evidence="1" id="KW-1133">Transmembrane helix</keyword>
<evidence type="ECO:0000256" key="1">
    <source>
        <dbReference type="SAM" id="Phobius"/>
    </source>
</evidence>
<dbReference type="KEGG" id="phs:C2L64_00885"/>
<dbReference type="Proteomes" id="UP000236649">
    <property type="component" value="Chromosome 1"/>
</dbReference>
<keyword evidence="1" id="KW-0812">Transmembrane</keyword>
<feature type="transmembrane region" description="Helical" evidence="1">
    <location>
        <begin position="45"/>
        <end position="67"/>
    </location>
</feature>
<name>A0AAN1J4Z8_9BURK</name>
<reference evidence="2 3" key="1">
    <citation type="submission" date="2018-01" db="EMBL/GenBank/DDBJ databases">
        <title>Species boundaries and ecological features among Paraburkholderia terrae DSMZ17804T, P. hospita DSMZ17164T and P. caribensis DSMZ13236T.</title>
        <authorList>
            <person name="Pratama A.A."/>
        </authorList>
    </citation>
    <scope>NUCLEOTIDE SEQUENCE [LARGE SCALE GENOMIC DNA]</scope>
    <source>
        <strain evidence="2 3">DSM 17164</strain>
    </source>
</reference>
<proteinExistence type="predicted"/>
<feature type="transmembrane region" description="Helical" evidence="1">
    <location>
        <begin position="15"/>
        <end position="33"/>
    </location>
</feature>
<sequence length="118" mass="11798">MALEHSLLAELAKSVQHPLGFAGLALALLLAVASRHWANAGTRALARLAAGAALVSLVAGLSIAFVMTRPAPTNLNPADGNKAIAPDERSSCVITGSGTTVINMGTGVAAGQVCGDVR</sequence>
<protein>
    <submittedName>
        <fullName evidence="2">Uncharacterized protein</fullName>
    </submittedName>
</protein>